<evidence type="ECO:0000313" key="3">
    <source>
        <dbReference type="Proteomes" id="UP000215914"/>
    </source>
</evidence>
<dbReference type="STRING" id="4232.A0A251S2Y4"/>
<keyword evidence="1" id="KW-1133">Transmembrane helix</keyword>
<reference evidence="3" key="1">
    <citation type="journal article" date="2017" name="Nature">
        <title>The sunflower genome provides insights into oil metabolism, flowering and Asterid evolution.</title>
        <authorList>
            <person name="Badouin H."/>
            <person name="Gouzy J."/>
            <person name="Grassa C.J."/>
            <person name="Murat F."/>
            <person name="Staton S.E."/>
            <person name="Cottret L."/>
            <person name="Lelandais-Briere C."/>
            <person name="Owens G.L."/>
            <person name="Carrere S."/>
            <person name="Mayjonade B."/>
            <person name="Legrand L."/>
            <person name="Gill N."/>
            <person name="Kane N.C."/>
            <person name="Bowers J.E."/>
            <person name="Hubner S."/>
            <person name="Bellec A."/>
            <person name="Berard A."/>
            <person name="Berges H."/>
            <person name="Blanchet N."/>
            <person name="Boniface M.C."/>
            <person name="Brunel D."/>
            <person name="Catrice O."/>
            <person name="Chaidir N."/>
            <person name="Claudel C."/>
            <person name="Donnadieu C."/>
            <person name="Faraut T."/>
            <person name="Fievet G."/>
            <person name="Helmstetter N."/>
            <person name="King M."/>
            <person name="Knapp S.J."/>
            <person name="Lai Z."/>
            <person name="Le Paslier M.C."/>
            <person name="Lippi Y."/>
            <person name="Lorenzon L."/>
            <person name="Mandel J.R."/>
            <person name="Marage G."/>
            <person name="Marchand G."/>
            <person name="Marquand E."/>
            <person name="Bret-Mestries E."/>
            <person name="Morien E."/>
            <person name="Nambeesan S."/>
            <person name="Nguyen T."/>
            <person name="Pegot-Espagnet P."/>
            <person name="Pouilly N."/>
            <person name="Raftis F."/>
            <person name="Sallet E."/>
            <person name="Schiex T."/>
            <person name="Thomas J."/>
            <person name="Vandecasteele C."/>
            <person name="Vares D."/>
            <person name="Vear F."/>
            <person name="Vautrin S."/>
            <person name="Crespi M."/>
            <person name="Mangin B."/>
            <person name="Burke J.M."/>
            <person name="Salse J."/>
            <person name="Munos S."/>
            <person name="Vincourt P."/>
            <person name="Rieseberg L.H."/>
            <person name="Langlade N.B."/>
        </authorList>
    </citation>
    <scope>NUCLEOTIDE SEQUENCE [LARGE SCALE GENOMIC DNA]</scope>
    <source>
        <strain evidence="3">cv. SF193</strain>
    </source>
</reference>
<organism evidence="2 3">
    <name type="scientific">Helianthus annuus</name>
    <name type="common">Common sunflower</name>
    <dbReference type="NCBI Taxonomy" id="4232"/>
    <lineage>
        <taxon>Eukaryota</taxon>
        <taxon>Viridiplantae</taxon>
        <taxon>Streptophyta</taxon>
        <taxon>Embryophyta</taxon>
        <taxon>Tracheophyta</taxon>
        <taxon>Spermatophyta</taxon>
        <taxon>Magnoliopsida</taxon>
        <taxon>eudicotyledons</taxon>
        <taxon>Gunneridae</taxon>
        <taxon>Pentapetalae</taxon>
        <taxon>asterids</taxon>
        <taxon>campanulids</taxon>
        <taxon>Asterales</taxon>
        <taxon>Asteraceae</taxon>
        <taxon>Asteroideae</taxon>
        <taxon>Heliantheae alliance</taxon>
        <taxon>Heliantheae</taxon>
        <taxon>Helianthus</taxon>
    </lineage>
</organism>
<proteinExistence type="predicted"/>
<dbReference type="EMBL" id="CM007905">
    <property type="protein sequence ID" value="OTF92496.1"/>
    <property type="molecule type" value="Genomic_DNA"/>
</dbReference>
<evidence type="ECO:0000256" key="1">
    <source>
        <dbReference type="SAM" id="Phobius"/>
    </source>
</evidence>
<keyword evidence="1" id="KW-0472">Membrane</keyword>
<feature type="transmembrane region" description="Helical" evidence="1">
    <location>
        <begin position="72"/>
        <end position="89"/>
    </location>
</feature>
<sequence length="90" mass="10355">MSEALGQLMSHSLHQVLRKLTVLILMELFATQILSIGLTNYAFYDMLQEVALYEFTTLTCIPGVNTYRGAKIQVLLLSVLHFYFFFVLVY</sequence>
<protein>
    <submittedName>
        <fullName evidence="2">Uncharacterized protein</fullName>
    </submittedName>
</protein>
<dbReference type="AlphaFoldDB" id="A0A251S2Y4"/>
<keyword evidence="1" id="KW-0812">Transmembrane</keyword>
<name>A0A251S2Y4_HELAN</name>
<accession>A0A251S2Y4</accession>
<dbReference type="Proteomes" id="UP000215914">
    <property type="component" value="Chromosome 16"/>
</dbReference>
<evidence type="ECO:0000313" key="2">
    <source>
        <dbReference type="EMBL" id="OTF92496.1"/>
    </source>
</evidence>
<gene>
    <name evidence="2" type="ORF">HannXRQ_Chr16g0522531</name>
</gene>
<feature type="transmembrane region" description="Helical" evidence="1">
    <location>
        <begin position="20"/>
        <end position="43"/>
    </location>
</feature>
<keyword evidence="3" id="KW-1185">Reference proteome</keyword>
<dbReference type="InParanoid" id="A0A251S2Y4"/>